<dbReference type="GO" id="GO:0005829">
    <property type="term" value="C:cytosol"/>
    <property type="evidence" value="ECO:0007669"/>
    <property type="project" value="TreeGrafter"/>
</dbReference>
<keyword evidence="2" id="KW-0547">Nucleotide-binding</keyword>
<dbReference type="PANTHER" id="PTHR45709">
    <property type="entry name" value="LARGE SUBUNIT GTPASE 1 HOMOLOG-RELATED"/>
    <property type="match status" value="1"/>
</dbReference>
<evidence type="ECO:0000256" key="1">
    <source>
        <dbReference type="ARBA" id="ARBA00022490"/>
    </source>
</evidence>
<dbReference type="Proteomes" id="UP000265520">
    <property type="component" value="Unassembled WGS sequence"/>
</dbReference>
<keyword evidence="1" id="KW-0963">Cytoplasm</keyword>
<evidence type="ECO:0000256" key="4">
    <source>
        <dbReference type="ARBA" id="ARBA00023134"/>
    </source>
</evidence>
<reference evidence="5 6" key="1">
    <citation type="journal article" date="2018" name="Front. Plant Sci.">
        <title>Red Clover (Trifolium pratense) and Zigzag Clover (T. medium) - A Picture of Genomic Similarities and Differences.</title>
        <authorList>
            <person name="Dluhosova J."/>
            <person name="Istvanek J."/>
            <person name="Nedelnik J."/>
            <person name="Repkova J."/>
        </authorList>
    </citation>
    <scope>NUCLEOTIDE SEQUENCE [LARGE SCALE GENOMIC DNA]</scope>
    <source>
        <strain evidence="6">cv. 10/8</strain>
        <tissue evidence="5">Leaf</tissue>
    </source>
</reference>
<evidence type="ECO:0000256" key="2">
    <source>
        <dbReference type="ARBA" id="ARBA00022741"/>
    </source>
</evidence>
<keyword evidence="6" id="KW-1185">Reference proteome</keyword>
<comment type="caution">
    <text evidence="5">The sequence shown here is derived from an EMBL/GenBank/DDBJ whole genome shotgun (WGS) entry which is preliminary data.</text>
</comment>
<dbReference type="AlphaFoldDB" id="A0A392PQK3"/>
<evidence type="ECO:0000313" key="6">
    <source>
        <dbReference type="Proteomes" id="UP000265520"/>
    </source>
</evidence>
<dbReference type="GO" id="GO:0005525">
    <property type="term" value="F:GTP binding"/>
    <property type="evidence" value="ECO:0007669"/>
    <property type="project" value="UniProtKB-KW"/>
</dbReference>
<protein>
    <submittedName>
        <fullName evidence="5">Large subunit GTPase 1</fullName>
    </submittedName>
</protein>
<dbReference type="PANTHER" id="PTHR45709:SF2">
    <property type="entry name" value="LARGE SUBUNIT GTPASE 1 HOMOLOG"/>
    <property type="match status" value="1"/>
</dbReference>
<accession>A0A392PQK3</accession>
<keyword evidence="3" id="KW-0378">Hydrolase</keyword>
<sequence length="70" mass="7922">MLCSVLSPSARNIEDNDLILSLFFQLVMVVDSRDPLFYRCPDLEAYAKEVDVHKRTLLLVNKADLLPASV</sequence>
<dbReference type="Gene3D" id="3.40.50.300">
    <property type="entry name" value="P-loop containing nucleotide triphosphate hydrolases"/>
    <property type="match status" value="1"/>
</dbReference>
<dbReference type="GO" id="GO:0003924">
    <property type="term" value="F:GTPase activity"/>
    <property type="evidence" value="ECO:0007669"/>
    <property type="project" value="InterPro"/>
</dbReference>
<evidence type="ECO:0000256" key="3">
    <source>
        <dbReference type="ARBA" id="ARBA00022801"/>
    </source>
</evidence>
<name>A0A392PQK3_9FABA</name>
<evidence type="ECO:0000313" key="5">
    <source>
        <dbReference type="EMBL" id="MCI13927.1"/>
    </source>
</evidence>
<dbReference type="InterPro" id="IPR043358">
    <property type="entry name" value="GNL1-like"/>
</dbReference>
<keyword evidence="4" id="KW-0342">GTP-binding</keyword>
<dbReference type="SUPFAM" id="SSF52540">
    <property type="entry name" value="P-loop containing nucleoside triphosphate hydrolases"/>
    <property type="match status" value="1"/>
</dbReference>
<feature type="non-terminal residue" evidence="5">
    <location>
        <position position="70"/>
    </location>
</feature>
<organism evidence="5 6">
    <name type="scientific">Trifolium medium</name>
    <dbReference type="NCBI Taxonomy" id="97028"/>
    <lineage>
        <taxon>Eukaryota</taxon>
        <taxon>Viridiplantae</taxon>
        <taxon>Streptophyta</taxon>
        <taxon>Embryophyta</taxon>
        <taxon>Tracheophyta</taxon>
        <taxon>Spermatophyta</taxon>
        <taxon>Magnoliopsida</taxon>
        <taxon>eudicotyledons</taxon>
        <taxon>Gunneridae</taxon>
        <taxon>Pentapetalae</taxon>
        <taxon>rosids</taxon>
        <taxon>fabids</taxon>
        <taxon>Fabales</taxon>
        <taxon>Fabaceae</taxon>
        <taxon>Papilionoideae</taxon>
        <taxon>50 kb inversion clade</taxon>
        <taxon>NPAAA clade</taxon>
        <taxon>Hologalegina</taxon>
        <taxon>IRL clade</taxon>
        <taxon>Trifolieae</taxon>
        <taxon>Trifolium</taxon>
    </lineage>
</organism>
<proteinExistence type="predicted"/>
<dbReference type="EMBL" id="LXQA010090205">
    <property type="protein sequence ID" value="MCI13927.1"/>
    <property type="molecule type" value="Genomic_DNA"/>
</dbReference>
<dbReference type="InterPro" id="IPR027417">
    <property type="entry name" value="P-loop_NTPase"/>
</dbReference>